<gene>
    <name evidence="3" type="ORF">IQ217_00885</name>
</gene>
<feature type="repeat" description="TPR" evidence="1">
    <location>
        <begin position="107"/>
        <end position="140"/>
    </location>
</feature>
<dbReference type="PROSITE" id="PS50293">
    <property type="entry name" value="TPR_REGION"/>
    <property type="match status" value="2"/>
</dbReference>
<dbReference type="InterPro" id="IPR019734">
    <property type="entry name" value="TPR_rpt"/>
</dbReference>
<dbReference type="PROSITE" id="PS50005">
    <property type="entry name" value="TPR"/>
    <property type="match status" value="7"/>
</dbReference>
<sequence>MDGEGNKLAENDDLYDTNAGILINQIDPQGYGIVVTSNKPGVTGKYQLKIILPDAKQLIEIQGHQSLIQAQAMMDEGSKESLLQAIELFTQGVEFYQQIGIINREMVFALNRLGTIYSDFGENSQALEYYQQAVPLAQQLGDKALEGATLNNIGSIYNALADRKTAIDYYQQALVLIRQAGDKTEEMTTINNLGVAYDNLGESEKALQYYAEALALGKELNDLKMVGTTLSNIGLAYNNLGEREKALEYYQQALTISRSVGDRQGEAVRLNNIALVYDGFGEKDRALEHYIQSLVIAEAVGDQSLQGSVISNIALVLDGLGQKAQALEYYQQALELARLVGDRSGEGVRLNNIALLYDSVGEKDEALAYYRQALQLAQDTGDRLVEGAILSNIGYVYDGLGQLDRAMDYYQRALALRREIKDRDGEALTLNNIGTIYYAREDYGQALNYYEQALTLSRAVKNVGLEATILSNIGYVEFDQKKYDKSTLFLTQAIDLFESINSEDLSDELKVSYFDTYLYNYFRLQESLIAQNQPAVALEIAERGRARALVELLNKRFARDADFIPTEKPNIAALKKIAGDRQSTLVTYALIPTKELASPVKLYVYVIAPDGTMAFRQMDFNQDLKDVDFVQLLQTTRQSVTRRSSSNIIARRTAQEASTSLQQLHQILIDPIADLLPSNADAPVIFIPQGPLFGIPFPALQDSNGEYLIDKHTILTAPSIQVLAQTAQQKQRLNQQALNLTPALVVGNPYPYPDNLNDLENAANEAKQIGQLLGVQPLIGKQAREETVLAQMPQAGVLHFATHASFDEQNGLESAIYLTAEPGQGKDDLLSTPGRITAAEIFDHFETNPLHADIAILSACDTGQGEITGDGVIGLSRSLIAAGVPSILVSLWSVDDASTEKLMTQFYQQWQQQGLGKAAALRQAMLQLKEEYPEPYYWGAFTLIGEAD</sequence>
<feature type="repeat" description="TPR" evidence="1">
    <location>
        <begin position="147"/>
        <end position="180"/>
    </location>
</feature>
<protein>
    <submittedName>
        <fullName evidence="3">Tetratricopeptide repeat protein</fullName>
    </submittedName>
</protein>
<feature type="repeat" description="TPR" evidence="1">
    <location>
        <begin position="187"/>
        <end position="220"/>
    </location>
</feature>
<evidence type="ECO:0000313" key="3">
    <source>
        <dbReference type="EMBL" id="MBE9252429.1"/>
    </source>
</evidence>
<dbReference type="InterPro" id="IPR024983">
    <property type="entry name" value="CHAT_dom"/>
</dbReference>
<feature type="domain" description="CHAT" evidence="2">
    <location>
        <begin position="660"/>
        <end position="946"/>
    </location>
</feature>
<dbReference type="PANTHER" id="PTHR10098">
    <property type="entry name" value="RAPSYN-RELATED"/>
    <property type="match status" value="1"/>
</dbReference>
<dbReference type="PANTHER" id="PTHR10098:SF108">
    <property type="entry name" value="TETRATRICOPEPTIDE REPEAT PROTEIN 28"/>
    <property type="match status" value="1"/>
</dbReference>
<dbReference type="SUPFAM" id="SSF48452">
    <property type="entry name" value="TPR-like"/>
    <property type="match status" value="3"/>
</dbReference>
<organism evidence="3 4">
    <name type="scientific">Synechocystis salina LEGE 00031</name>
    <dbReference type="NCBI Taxonomy" id="1828736"/>
    <lineage>
        <taxon>Bacteria</taxon>
        <taxon>Bacillati</taxon>
        <taxon>Cyanobacteriota</taxon>
        <taxon>Cyanophyceae</taxon>
        <taxon>Synechococcales</taxon>
        <taxon>Merismopediaceae</taxon>
        <taxon>Synechocystis</taxon>
    </lineage>
</organism>
<feature type="repeat" description="TPR" evidence="1">
    <location>
        <begin position="227"/>
        <end position="260"/>
    </location>
</feature>
<feature type="repeat" description="TPR" evidence="1">
    <location>
        <begin position="347"/>
        <end position="380"/>
    </location>
</feature>
<evidence type="ECO:0000313" key="4">
    <source>
        <dbReference type="Proteomes" id="UP000658720"/>
    </source>
</evidence>
<dbReference type="Gene3D" id="1.25.40.10">
    <property type="entry name" value="Tetratricopeptide repeat domain"/>
    <property type="match status" value="3"/>
</dbReference>
<keyword evidence="1" id="KW-0802">TPR repeat</keyword>
<dbReference type="Proteomes" id="UP000658720">
    <property type="component" value="Unassembled WGS sequence"/>
</dbReference>
<reference evidence="3 4" key="1">
    <citation type="submission" date="2020-10" db="EMBL/GenBank/DDBJ databases">
        <authorList>
            <person name="Castelo-Branco R."/>
            <person name="Eusebio N."/>
            <person name="Adriana R."/>
            <person name="Vieira A."/>
            <person name="Brugerolle De Fraissinette N."/>
            <person name="Rezende De Castro R."/>
            <person name="Schneider M.P."/>
            <person name="Vasconcelos V."/>
            <person name="Leao P.N."/>
        </authorList>
    </citation>
    <scope>NUCLEOTIDE SEQUENCE [LARGE SCALE GENOMIC DNA]</scope>
    <source>
        <strain evidence="3 4">LEGE 00031</strain>
    </source>
</reference>
<dbReference type="EMBL" id="JADEVV010000002">
    <property type="protein sequence ID" value="MBE9252429.1"/>
    <property type="molecule type" value="Genomic_DNA"/>
</dbReference>
<dbReference type="InterPro" id="IPR011990">
    <property type="entry name" value="TPR-like_helical_dom_sf"/>
</dbReference>
<feature type="repeat" description="TPR" evidence="1">
    <location>
        <begin position="427"/>
        <end position="460"/>
    </location>
</feature>
<accession>A0ABR9VM59</accession>
<feature type="repeat" description="TPR" evidence="1">
    <location>
        <begin position="387"/>
        <end position="420"/>
    </location>
</feature>
<keyword evidence="4" id="KW-1185">Reference proteome</keyword>
<name>A0ABR9VM59_9SYNC</name>
<dbReference type="Pfam" id="PF13424">
    <property type="entry name" value="TPR_12"/>
    <property type="match status" value="4"/>
</dbReference>
<dbReference type="Pfam" id="PF12770">
    <property type="entry name" value="CHAT"/>
    <property type="match status" value="1"/>
</dbReference>
<evidence type="ECO:0000256" key="1">
    <source>
        <dbReference type="PROSITE-ProRule" id="PRU00339"/>
    </source>
</evidence>
<dbReference type="SMART" id="SM00028">
    <property type="entry name" value="TPR"/>
    <property type="match status" value="10"/>
</dbReference>
<proteinExistence type="predicted"/>
<evidence type="ECO:0000259" key="2">
    <source>
        <dbReference type="Pfam" id="PF12770"/>
    </source>
</evidence>
<dbReference type="Pfam" id="PF13176">
    <property type="entry name" value="TPR_7"/>
    <property type="match status" value="1"/>
</dbReference>
<comment type="caution">
    <text evidence="3">The sequence shown here is derived from an EMBL/GenBank/DDBJ whole genome shotgun (WGS) entry which is preliminary data.</text>
</comment>